<dbReference type="PROSITE" id="PS51257">
    <property type="entry name" value="PROKAR_LIPOPROTEIN"/>
    <property type="match status" value="1"/>
</dbReference>
<keyword evidence="6" id="KW-0843">Virulence</keyword>
<dbReference type="AlphaFoldDB" id="A0A225VWR0"/>
<keyword evidence="10" id="KW-1185">Reference proteome</keyword>
<accession>A0A225VWR0</accession>
<protein>
    <submittedName>
        <fullName evidence="9">RxLR effector protein</fullName>
    </submittedName>
</protein>
<evidence type="ECO:0000256" key="6">
    <source>
        <dbReference type="ARBA" id="ARBA00023026"/>
    </source>
</evidence>
<keyword evidence="5 7" id="KW-0732">Signal</keyword>
<reference evidence="10" key="1">
    <citation type="submission" date="2017-03" db="EMBL/GenBank/DDBJ databases">
        <title>Phytopthora megakarya and P. palmivora, two closely related causual agents of cacao black pod achieved similar genome size and gene model numbers by different mechanisms.</title>
        <authorList>
            <person name="Ali S."/>
            <person name="Shao J."/>
            <person name="Larry D.J."/>
            <person name="Kronmiller B."/>
            <person name="Shen D."/>
            <person name="Strem M.D."/>
            <person name="Melnick R.L."/>
            <person name="Guiltinan M.J."/>
            <person name="Tyler B.M."/>
            <person name="Meinhardt L.W."/>
            <person name="Bailey B.A."/>
        </authorList>
    </citation>
    <scope>NUCLEOTIDE SEQUENCE [LARGE SCALE GENOMIC DNA]</scope>
    <source>
        <strain evidence="10">zdho120</strain>
    </source>
</reference>
<evidence type="ECO:0000256" key="5">
    <source>
        <dbReference type="ARBA" id="ARBA00022729"/>
    </source>
</evidence>
<evidence type="ECO:0000256" key="7">
    <source>
        <dbReference type="SAM" id="SignalP"/>
    </source>
</evidence>
<feature type="chain" id="PRO_5012917505" evidence="7">
    <location>
        <begin position="29"/>
        <end position="686"/>
    </location>
</feature>
<name>A0A225VWR0_9STRA</name>
<evidence type="ECO:0000259" key="8">
    <source>
        <dbReference type="Pfam" id="PF22748"/>
    </source>
</evidence>
<feature type="domain" description="RxLR effector PexRD54 WY" evidence="8">
    <location>
        <begin position="283"/>
        <end position="321"/>
    </location>
</feature>
<dbReference type="OrthoDB" id="119900at2759"/>
<evidence type="ECO:0000313" key="10">
    <source>
        <dbReference type="Proteomes" id="UP000198211"/>
    </source>
</evidence>
<dbReference type="EMBL" id="NBNE01002863">
    <property type="protein sequence ID" value="OWZ09237.1"/>
    <property type="molecule type" value="Genomic_DNA"/>
</dbReference>
<comment type="similarity">
    <text evidence="3">Belongs to the RxLR effector family.</text>
</comment>
<evidence type="ECO:0000256" key="2">
    <source>
        <dbReference type="ARBA" id="ARBA00004613"/>
    </source>
</evidence>
<evidence type="ECO:0000256" key="1">
    <source>
        <dbReference type="ARBA" id="ARBA00004340"/>
    </source>
</evidence>
<evidence type="ECO:0000256" key="3">
    <source>
        <dbReference type="ARBA" id="ARBA00010400"/>
    </source>
</evidence>
<evidence type="ECO:0000313" key="9">
    <source>
        <dbReference type="EMBL" id="OWZ09237.1"/>
    </source>
</evidence>
<gene>
    <name evidence="9" type="ORF">PHMEG_00018091</name>
</gene>
<dbReference type="STRING" id="4795.A0A225VWR0"/>
<dbReference type="GO" id="GO:0005576">
    <property type="term" value="C:extracellular region"/>
    <property type="evidence" value="ECO:0007669"/>
    <property type="project" value="UniProtKB-SubCell"/>
</dbReference>
<dbReference type="Pfam" id="PF22748">
    <property type="entry name" value="PexRD54_WY"/>
    <property type="match status" value="1"/>
</dbReference>
<dbReference type="Proteomes" id="UP000198211">
    <property type="component" value="Unassembled WGS sequence"/>
</dbReference>
<evidence type="ECO:0000256" key="4">
    <source>
        <dbReference type="ARBA" id="ARBA00022525"/>
    </source>
</evidence>
<keyword evidence="4" id="KW-0964">Secreted</keyword>
<sequence length="686" mass="78354">MSKAFLHIRNLRLPILLAVVIFQSCISATSTDFPIINSSSYLTSRLDHNGIQNKRNLRVHILATTDDNSDERGVNLGAATVTKLKDLTTSATQKLEKFVVSAKLMTLKNNHLATDKSFAKFDVGTAKSNVFESTRFQKWFNSVHKAYKQNVEESEVAVVTTLTKHYGDESLTKLLSEAKTSPNTKVIAEKLEDARLTKWLTEQKSVDDIFNLLKLDETGENVFKSPLLSSWVNYANKFQKNPDEIMFSTLKTHFDDETLAKMLVVAKEDSSNIATKLEKVEFDQWLNSGKTSDDVFKLLSLNDDTGNLLKNPIFKTWVSYVTRTGKQSPYDFVFSKLLARYDDLSLAKLIYAAKRDHAMSSIAEKLEVAQLKAWRKSGKSSDDVFKLLSLEKVGVVDLLKRSLLNVWMAYVKILKKNPDEVLLSKLRLRHSDEWLVKMLLVAENDYRSKDIANRLQGSLQKTWINDGKTADDVFSLLKLGKEGDSVFTSPMWSTWNVYLTKLNKENPDESMYLVLKAQFGEEKFKTIIDKAKTNMITKNIADRLQEEAWRSEGKTMDDIFKLLKLGEKGDKFVESPMLTTWTSYVASLEKLKEKPNEFVGISYLEKRFGDLTLARILSTEKHQHSRTPEAVVTDLQQLQFKKWVNQNDLDPAMVGILLATKEDIRNTRVTLDFYYFYNAHNGSPFY</sequence>
<organism evidence="9 10">
    <name type="scientific">Phytophthora megakarya</name>
    <dbReference type="NCBI Taxonomy" id="4795"/>
    <lineage>
        <taxon>Eukaryota</taxon>
        <taxon>Sar</taxon>
        <taxon>Stramenopiles</taxon>
        <taxon>Oomycota</taxon>
        <taxon>Peronosporomycetes</taxon>
        <taxon>Peronosporales</taxon>
        <taxon>Peronosporaceae</taxon>
        <taxon>Phytophthora</taxon>
    </lineage>
</organism>
<comment type="subcellular location">
    <subcellularLocation>
        <location evidence="1">Host cell</location>
    </subcellularLocation>
    <subcellularLocation>
        <location evidence="2">Secreted</location>
    </subcellularLocation>
</comment>
<dbReference type="GO" id="GO:0043657">
    <property type="term" value="C:host cell"/>
    <property type="evidence" value="ECO:0007669"/>
    <property type="project" value="UniProtKB-SubCell"/>
</dbReference>
<feature type="signal peptide" evidence="7">
    <location>
        <begin position="1"/>
        <end position="28"/>
    </location>
</feature>
<dbReference type="InterPro" id="IPR054463">
    <property type="entry name" value="PexRD54_WY"/>
</dbReference>
<proteinExistence type="inferred from homology"/>
<comment type="caution">
    <text evidence="9">The sequence shown here is derived from an EMBL/GenBank/DDBJ whole genome shotgun (WGS) entry which is preliminary data.</text>
</comment>